<name>C1BK70_OSMMO</name>
<comment type="subcellular location">
    <subcellularLocation>
        <location evidence="2">Mitochondrion inner membrane</location>
        <topology evidence="2">Single-pass membrane protein</topology>
    </subcellularLocation>
</comment>
<keyword evidence="12" id="KW-1133">Transmembrane helix</keyword>
<accession>C1BK70</accession>
<dbReference type="Pfam" id="PF15088">
    <property type="entry name" value="NADH_dh_m_C1"/>
    <property type="match status" value="1"/>
</dbReference>
<sequence>MTLSRLLSRAVIVNKSGTRSAFTAGRPDYNNPNWARVGLAFGTSAFLWGLLFKQHSTDVHEYKVSNGLE</sequence>
<evidence type="ECO:0000256" key="6">
    <source>
        <dbReference type="ARBA" id="ARBA00022448"/>
    </source>
</evidence>
<dbReference type="PANTHER" id="PTHR17097">
    <property type="entry name" value="NADH-UBIQUINONE OXIDOREDUCTASE KFYI SUBUNIT"/>
    <property type="match status" value="1"/>
</dbReference>
<keyword evidence="8" id="KW-0812">Transmembrane</keyword>
<comment type="similarity">
    <text evidence="3">Belongs to the complex I NDUFC1 subunit family.</text>
</comment>
<evidence type="ECO:0000256" key="5">
    <source>
        <dbReference type="ARBA" id="ARBA00016767"/>
    </source>
</evidence>
<evidence type="ECO:0000256" key="10">
    <source>
        <dbReference type="ARBA" id="ARBA00022946"/>
    </source>
</evidence>
<keyword evidence="13" id="KW-0496">Mitochondrion</keyword>
<evidence type="ECO:0000256" key="11">
    <source>
        <dbReference type="ARBA" id="ARBA00022982"/>
    </source>
</evidence>
<protein>
    <recommendedName>
        <fullName evidence="5">NADH dehydrogenase [ubiquinone] 1 subunit C1, mitochondrial</fullName>
    </recommendedName>
    <alternativeName>
        <fullName evidence="15">Complex I-KFYI</fullName>
    </alternativeName>
    <alternativeName>
        <fullName evidence="16">NADH-ubiquinone oxidoreductase KFYI subunit</fullName>
    </alternativeName>
</protein>
<keyword evidence="9" id="KW-0999">Mitochondrion inner membrane</keyword>
<evidence type="ECO:0000256" key="15">
    <source>
        <dbReference type="ARBA" id="ARBA00030166"/>
    </source>
</evidence>
<evidence type="ECO:0000256" key="2">
    <source>
        <dbReference type="ARBA" id="ARBA00004434"/>
    </source>
</evidence>
<evidence type="ECO:0000256" key="16">
    <source>
        <dbReference type="ARBA" id="ARBA00032841"/>
    </source>
</evidence>
<evidence type="ECO:0000256" key="14">
    <source>
        <dbReference type="ARBA" id="ARBA00023136"/>
    </source>
</evidence>
<evidence type="ECO:0000256" key="7">
    <source>
        <dbReference type="ARBA" id="ARBA00022660"/>
    </source>
</evidence>
<keyword evidence="11" id="KW-0249">Electron transport</keyword>
<dbReference type="GO" id="GO:0005743">
    <property type="term" value="C:mitochondrial inner membrane"/>
    <property type="evidence" value="ECO:0007669"/>
    <property type="project" value="UniProtKB-SubCell"/>
</dbReference>
<evidence type="ECO:0000256" key="3">
    <source>
        <dbReference type="ARBA" id="ARBA00008713"/>
    </source>
</evidence>
<proteinExistence type="evidence at transcript level"/>
<keyword evidence="6" id="KW-0813">Transport</keyword>
<evidence type="ECO:0000256" key="1">
    <source>
        <dbReference type="ARBA" id="ARBA00003195"/>
    </source>
</evidence>
<dbReference type="GO" id="GO:0045271">
    <property type="term" value="C:respiratory chain complex I"/>
    <property type="evidence" value="ECO:0007669"/>
    <property type="project" value="InterPro"/>
</dbReference>
<comment type="function">
    <text evidence="1">Accessory subunit of the mitochondrial membrane respiratory chain NADH dehydrogenase (Complex I), that is believed not to be involved in catalysis. Complex I functions in the transfer of electrons from NADH to the respiratory chain. The immediate electron acceptor for the enzyme is believed to be ubiquinone.</text>
</comment>
<evidence type="ECO:0000256" key="9">
    <source>
        <dbReference type="ARBA" id="ARBA00022792"/>
    </source>
</evidence>
<comment type="subunit">
    <text evidence="4">Complex I is composed of 45 different subunits.</text>
</comment>
<dbReference type="AlphaFoldDB" id="C1BK70"/>
<dbReference type="PANTHER" id="PTHR17097:SF0">
    <property type="entry name" value="NADH DEHYDROGENASE [UBIQUINONE] 1 SUBUNIT C1, MITOCHONDRIAL"/>
    <property type="match status" value="1"/>
</dbReference>
<evidence type="ECO:0000256" key="8">
    <source>
        <dbReference type="ARBA" id="ARBA00022692"/>
    </source>
</evidence>
<keyword evidence="10" id="KW-0809">Transit peptide</keyword>
<dbReference type="EMBL" id="BT074999">
    <property type="protein sequence ID" value="ACO09423.1"/>
    <property type="molecule type" value="mRNA"/>
</dbReference>
<evidence type="ECO:0000313" key="17">
    <source>
        <dbReference type="EMBL" id="ACO09423.1"/>
    </source>
</evidence>
<keyword evidence="7" id="KW-0679">Respiratory chain</keyword>
<evidence type="ECO:0000256" key="4">
    <source>
        <dbReference type="ARBA" id="ARBA00011533"/>
    </source>
</evidence>
<gene>
    <name evidence="17" type="primary">NDUC1</name>
</gene>
<organism evidence="17">
    <name type="scientific">Osmerus mordax</name>
    <name type="common">Rainbow smelt</name>
    <name type="synonym">Atherina mordax</name>
    <dbReference type="NCBI Taxonomy" id="8014"/>
    <lineage>
        <taxon>Eukaryota</taxon>
        <taxon>Metazoa</taxon>
        <taxon>Chordata</taxon>
        <taxon>Craniata</taxon>
        <taxon>Vertebrata</taxon>
        <taxon>Euteleostomi</taxon>
        <taxon>Actinopterygii</taxon>
        <taxon>Neopterygii</taxon>
        <taxon>Teleostei</taxon>
        <taxon>Stomiati</taxon>
        <taxon>Osmeriformes</taxon>
        <taxon>Osmeridae</taxon>
        <taxon>Osmerus</taxon>
    </lineage>
</organism>
<reference evidence="17" key="1">
    <citation type="submission" date="2009-03" db="EMBL/GenBank/DDBJ databases">
        <title>Osmerus mordax full-length cDNAs.</title>
        <authorList>
            <person name="von Schalburg K."/>
            <person name="Leong J."/>
            <person name="Cooper G."/>
            <person name="Davidson W.S."/>
            <person name="Koop B.F."/>
        </authorList>
    </citation>
    <scope>NUCLEOTIDE SEQUENCE</scope>
    <source>
        <tissue evidence="17">Brain</tissue>
    </source>
</reference>
<evidence type="ECO:0000256" key="13">
    <source>
        <dbReference type="ARBA" id="ARBA00023128"/>
    </source>
</evidence>
<dbReference type="InterPro" id="IPR026192">
    <property type="entry name" value="NDUFC1"/>
</dbReference>
<evidence type="ECO:0000256" key="12">
    <source>
        <dbReference type="ARBA" id="ARBA00022989"/>
    </source>
</evidence>
<keyword evidence="14" id="KW-0472">Membrane</keyword>